<dbReference type="Pfam" id="PF05635">
    <property type="entry name" value="23S_rRNA_IVP"/>
    <property type="match status" value="1"/>
</dbReference>
<accession>A0AAT9FS77</accession>
<protein>
    <submittedName>
        <fullName evidence="1">Four helix bundle protein</fullName>
    </submittedName>
</protein>
<evidence type="ECO:0000313" key="1">
    <source>
        <dbReference type="EMBL" id="BDS09008.1"/>
    </source>
</evidence>
<dbReference type="InterPro" id="IPR012657">
    <property type="entry name" value="23S_rRNA-intervening_sequence"/>
</dbReference>
<reference evidence="1" key="1">
    <citation type="submission" date="2024-07" db="EMBL/GenBank/DDBJ databases">
        <title>Complete genome sequence of Verrucomicrobiaceae bacterium NT6N.</title>
        <authorList>
            <person name="Huang C."/>
            <person name="Takami H."/>
            <person name="Hamasaki K."/>
        </authorList>
    </citation>
    <scope>NUCLEOTIDE SEQUENCE</scope>
    <source>
        <strain evidence="1">NT6N</strain>
    </source>
</reference>
<dbReference type="PANTHER" id="PTHR38471">
    <property type="entry name" value="FOUR HELIX BUNDLE PROTEIN"/>
    <property type="match status" value="1"/>
</dbReference>
<proteinExistence type="predicted"/>
<sequence length="126" mass="14590">MGKFAASAKELEVYKMAYGLSMELFELSKKFPAEEKYALTSQIRRSSRSVCANLREAWAKRRYQAHFISKLTDCDGENQETDTHMDFARDCQYIDPSTIQRLQDINQQIGRMLGKMITNPKPWITA</sequence>
<dbReference type="EMBL" id="AP026866">
    <property type="protein sequence ID" value="BDS09008.1"/>
    <property type="molecule type" value="Genomic_DNA"/>
</dbReference>
<dbReference type="Gene3D" id="1.20.1440.60">
    <property type="entry name" value="23S rRNA-intervening sequence"/>
    <property type="match status" value="1"/>
</dbReference>
<organism evidence="1">
    <name type="scientific">Oceaniferula spumae</name>
    <dbReference type="NCBI Taxonomy" id="2979115"/>
    <lineage>
        <taxon>Bacteria</taxon>
        <taxon>Pseudomonadati</taxon>
        <taxon>Verrucomicrobiota</taxon>
        <taxon>Verrucomicrobiia</taxon>
        <taxon>Verrucomicrobiales</taxon>
        <taxon>Verrucomicrobiaceae</taxon>
        <taxon>Oceaniferula</taxon>
    </lineage>
</organism>
<dbReference type="PANTHER" id="PTHR38471:SF2">
    <property type="entry name" value="FOUR HELIX BUNDLE PROTEIN"/>
    <property type="match status" value="1"/>
</dbReference>
<dbReference type="AlphaFoldDB" id="A0AAT9FS77"/>
<dbReference type="SUPFAM" id="SSF158446">
    <property type="entry name" value="IVS-encoded protein-like"/>
    <property type="match status" value="1"/>
</dbReference>
<dbReference type="KEGG" id="osu:NT6N_40480"/>
<dbReference type="InterPro" id="IPR036583">
    <property type="entry name" value="23S_rRNA_IVS_sf"/>
</dbReference>
<gene>
    <name evidence="1" type="ORF">NT6N_40480</name>
</gene>
<name>A0AAT9FS77_9BACT</name>
<dbReference type="CDD" id="cd16377">
    <property type="entry name" value="23S_rRNA_IVP_like"/>
    <property type="match status" value="1"/>
</dbReference>
<dbReference type="NCBIfam" id="TIGR02436">
    <property type="entry name" value="four helix bundle protein"/>
    <property type="match status" value="1"/>
</dbReference>